<feature type="compositionally biased region" description="Polar residues" evidence="5">
    <location>
        <begin position="67"/>
        <end position="84"/>
    </location>
</feature>
<organism evidence="6 7">
    <name type="scientific">Ustilago trichophora</name>
    <dbReference type="NCBI Taxonomy" id="86804"/>
    <lineage>
        <taxon>Eukaryota</taxon>
        <taxon>Fungi</taxon>
        <taxon>Dikarya</taxon>
        <taxon>Basidiomycota</taxon>
        <taxon>Ustilaginomycotina</taxon>
        <taxon>Ustilaginomycetes</taxon>
        <taxon>Ustilaginales</taxon>
        <taxon>Ustilaginaceae</taxon>
        <taxon>Ustilago</taxon>
    </lineage>
</organism>
<gene>
    <name evidence="6" type="ORF">UTRI_05272_B</name>
</gene>
<evidence type="ECO:0000313" key="7">
    <source>
        <dbReference type="Proteomes" id="UP000324022"/>
    </source>
</evidence>
<comment type="similarity">
    <text evidence="4">Belongs to the copper transporter (Ctr) (TC 1.A.56) family. SLC31A subfamily.</text>
</comment>
<proteinExistence type="inferred from homology"/>
<dbReference type="OrthoDB" id="2556367at2759"/>
<dbReference type="Proteomes" id="UP000324022">
    <property type="component" value="Unassembled WGS sequence"/>
</dbReference>
<keyword evidence="4" id="KW-0187">Copper transport</keyword>
<keyword evidence="3 4" id="KW-0472">Membrane</keyword>
<comment type="subcellular location">
    <subcellularLocation>
        <location evidence="4">Membrane</location>
        <topology evidence="4">Multi-pass membrane protein</topology>
    </subcellularLocation>
</comment>
<accession>A0A5C3EN03</accession>
<evidence type="ECO:0000256" key="3">
    <source>
        <dbReference type="ARBA" id="ARBA00023136"/>
    </source>
</evidence>
<feature type="transmembrane region" description="Helical" evidence="4">
    <location>
        <begin position="135"/>
        <end position="155"/>
    </location>
</feature>
<dbReference type="EMBL" id="OOIN01000036">
    <property type="protein sequence ID" value="SPO31086.1"/>
    <property type="molecule type" value="Genomic_DNA"/>
</dbReference>
<name>A0A5C3EN03_9BASI</name>
<evidence type="ECO:0000256" key="5">
    <source>
        <dbReference type="SAM" id="MobiDB-lite"/>
    </source>
</evidence>
<keyword evidence="1 4" id="KW-0812">Transmembrane</keyword>
<keyword evidence="4" id="KW-0813">Transport</keyword>
<keyword evidence="7" id="KW-1185">Reference proteome</keyword>
<evidence type="ECO:0000256" key="1">
    <source>
        <dbReference type="ARBA" id="ARBA00022692"/>
    </source>
</evidence>
<keyword evidence="4" id="KW-0186">Copper</keyword>
<feature type="transmembrane region" description="Helical" evidence="4">
    <location>
        <begin position="161"/>
        <end position="184"/>
    </location>
</feature>
<dbReference type="GO" id="GO:0016020">
    <property type="term" value="C:membrane"/>
    <property type="evidence" value="ECO:0007669"/>
    <property type="project" value="UniProtKB-SubCell"/>
</dbReference>
<dbReference type="InterPro" id="IPR007274">
    <property type="entry name" value="Cop_transporter"/>
</dbReference>
<evidence type="ECO:0000256" key="2">
    <source>
        <dbReference type="ARBA" id="ARBA00022989"/>
    </source>
</evidence>
<evidence type="ECO:0000256" key="4">
    <source>
        <dbReference type="RuleBase" id="RU367022"/>
    </source>
</evidence>
<sequence length="222" mass="24478">MEGWKPYLHTSLFSPFSDDPGSGEAFLFPAFRIYSRTTFLAACAFTFLLALIERWLTHLLDTTFSLNSSTSNRNPDFPPSSNTGWWKRKNSHPSPSLTAVGGGSIYVNLPHTTTTSLNDRKLALGAKRGKKVAKLLARNVVFFGATLLRYVLMIIGMGMDWALLVSVVAGLTVGHCLSDFYRLLSEEGDVGRLAYRGRVGTEGGEEENVELLHRSVEEDEAA</sequence>
<keyword evidence="2 4" id="KW-1133">Transmembrane helix</keyword>
<feature type="transmembrane region" description="Helical" evidence="4">
    <location>
        <begin position="33"/>
        <end position="52"/>
    </location>
</feature>
<protein>
    <recommendedName>
        <fullName evidence="4">Copper transport protein</fullName>
    </recommendedName>
</protein>
<dbReference type="Pfam" id="PF04145">
    <property type="entry name" value="Ctr"/>
    <property type="match status" value="1"/>
</dbReference>
<reference evidence="6 7" key="1">
    <citation type="submission" date="2018-03" db="EMBL/GenBank/DDBJ databases">
        <authorList>
            <person name="Guldener U."/>
        </authorList>
    </citation>
    <scope>NUCLEOTIDE SEQUENCE [LARGE SCALE GENOMIC DNA]</scope>
    <source>
        <strain evidence="6 7">NBRC100155</strain>
    </source>
</reference>
<keyword evidence="4" id="KW-0406">Ion transport</keyword>
<evidence type="ECO:0000313" key="6">
    <source>
        <dbReference type="EMBL" id="SPO31086.1"/>
    </source>
</evidence>
<dbReference type="GO" id="GO:0005375">
    <property type="term" value="F:copper ion transmembrane transporter activity"/>
    <property type="evidence" value="ECO:0007669"/>
    <property type="project" value="UniProtKB-UniRule"/>
</dbReference>
<feature type="region of interest" description="Disordered" evidence="5">
    <location>
        <begin position="67"/>
        <end position="90"/>
    </location>
</feature>
<dbReference type="AlphaFoldDB" id="A0A5C3EN03"/>